<protein>
    <submittedName>
        <fullName evidence="8">Zinc finger, C2H2 domain-containing protein</fullName>
    </submittedName>
</protein>
<dbReference type="AlphaFoldDB" id="A0A075AQU5"/>
<evidence type="ECO:0000313" key="8">
    <source>
        <dbReference type="EMBL" id="EPZ32555.1"/>
    </source>
</evidence>
<dbReference type="InterPro" id="IPR036236">
    <property type="entry name" value="Znf_C2H2_sf"/>
</dbReference>
<dbReference type="EMBL" id="ML005004">
    <property type="protein sequence ID" value="RKP20955.1"/>
    <property type="molecule type" value="Genomic_DNA"/>
</dbReference>
<evidence type="ECO:0000256" key="1">
    <source>
        <dbReference type="ARBA" id="ARBA00022723"/>
    </source>
</evidence>
<evidence type="ECO:0000256" key="2">
    <source>
        <dbReference type="ARBA" id="ARBA00022737"/>
    </source>
</evidence>
<feature type="compositionally biased region" description="Basic and acidic residues" evidence="6">
    <location>
        <begin position="61"/>
        <end position="72"/>
    </location>
</feature>
<dbReference type="InterPro" id="IPR013087">
    <property type="entry name" value="Znf_C2H2_type"/>
</dbReference>
<keyword evidence="3 5" id="KW-0863">Zinc-finger</keyword>
<dbReference type="Gene3D" id="3.30.160.60">
    <property type="entry name" value="Classic Zinc Finger"/>
    <property type="match status" value="2"/>
</dbReference>
<proteinExistence type="predicted"/>
<sequence length="335" mass="37552">MHAPSLHYLLNPTSPVPSFDDAEVFSPKMEETFCNNFVCCGQSLPSFHDLLKHYEESHVRIEEDEVPKESSNDSKSSGNSPYNRLQTSQPEKNRKKKHIMLDIEPCKDSANDISAFDNTVLRRTRSLPRVPQNSNSSELSLLMAALGIYGDQPLNRYSYSSESLTMQEYSTFGNDDVVEVVDEEDMYSEKPYACKVNGCLKRYKNANGLKYHMINGHCGGKVDEKPYHCPYAGCGKRYKNPNGLKYHLATAHTKTESQTTNPVNVNPANPANINMVDSNVSKNHHLIFIIHGIGCQIDFLDRVSTLKAKIKEAAEEVKGIDYDLLSLVPIGTVDI</sequence>
<reference evidence="11" key="2">
    <citation type="journal article" date="2018" name="Nat. Microbiol.">
        <title>Leveraging single-cell genomics to expand the fungal tree of life.</title>
        <authorList>
            <person name="Ahrendt S.R."/>
            <person name="Quandt C.A."/>
            <person name="Ciobanu D."/>
            <person name="Clum A."/>
            <person name="Salamov A."/>
            <person name="Andreopoulos B."/>
            <person name="Cheng J.F."/>
            <person name="Woyke T."/>
            <person name="Pelin A."/>
            <person name="Henrissat B."/>
            <person name="Reynolds N.K."/>
            <person name="Benny G.L."/>
            <person name="Smith M.E."/>
            <person name="James T.Y."/>
            <person name="Grigoriev I.V."/>
        </authorList>
    </citation>
    <scope>NUCLEOTIDE SEQUENCE [LARGE SCALE GENOMIC DNA]</scope>
    <source>
        <strain evidence="11">CSF55</strain>
    </source>
</reference>
<keyword evidence="10" id="KW-1185">Reference proteome</keyword>
<dbReference type="InterPro" id="IPR051580">
    <property type="entry name" value="ZnF-Chromatin_assoc"/>
</dbReference>
<feature type="domain" description="C2H2-type" evidence="7">
    <location>
        <begin position="227"/>
        <end position="257"/>
    </location>
</feature>
<dbReference type="EMBL" id="KE561144">
    <property type="protein sequence ID" value="EPZ32555.1"/>
    <property type="molecule type" value="Genomic_DNA"/>
</dbReference>
<feature type="region of interest" description="Disordered" evidence="6">
    <location>
        <begin position="61"/>
        <end position="97"/>
    </location>
</feature>
<dbReference type="OMA" id="QPIDITY"/>
<accession>A0A075AQU5</accession>
<keyword evidence="2" id="KW-0677">Repeat</keyword>
<evidence type="ECO:0000256" key="6">
    <source>
        <dbReference type="SAM" id="MobiDB-lite"/>
    </source>
</evidence>
<dbReference type="SMART" id="SM00355">
    <property type="entry name" value="ZnF_C2H2"/>
    <property type="match status" value="3"/>
</dbReference>
<dbReference type="STRING" id="988480.A0A075AQU5"/>
<evidence type="ECO:0000256" key="4">
    <source>
        <dbReference type="ARBA" id="ARBA00022833"/>
    </source>
</evidence>
<dbReference type="HOGENOM" id="CLU_829369_0_0_1"/>
<dbReference type="Proteomes" id="UP000030755">
    <property type="component" value="Unassembled WGS sequence"/>
</dbReference>
<gene>
    <name evidence="8" type="ORF">O9G_004129</name>
    <name evidence="9" type="ORF">ROZALSC1DRAFT_27607</name>
</gene>
<evidence type="ECO:0000313" key="10">
    <source>
        <dbReference type="Proteomes" id="UP000030755"/>
    </source>
</evidence>
<keyword evidence="4" id="KW-0862">Zinc</keyword>
<dbReference type="PROSITE" id="PS50157">
    <property type="entry name" value="ZINC_FINGER_C2H2_2"/>
    <property type="match status" value="2"/>
</dbReference>
<dbReference type="PROSITE" id="PS00028">
    <property type="entry name" value="ZINC_FINGER_C2H2_1"/>
    <property type="match status" value="2"/>
</dbReference>
<organism evidence="8 10">
    <name type="scientific">Rozella allomycis (strain CSF55)</name>
    <dbReference type="NCBI Taxonomy" id="988480"/>
    <lineage>
        <taxon>Eukaryota</taxon>
        <taxon>Fungi</taxon>
        <taxon>Fungi incertae sedis</taxon>
        <taxon>Cryptomycota</taxon>
        <taxon>Cryptomycota incertae sedis</taxon>
        <taxon>Rozella</taxon>
    </lineage>
</organism>
<dbReference type="GO" id="GO:0005634">
    <property type="term" value="C:nucleus"/>
    <property type="evidence" value="ECO:0007669"/>
    <property type="project" value="TreeGrafter"/>
</dbReference>
<dbReference type="Pfam" id="PF00096">
    <property type="entry name" value="zf-C2H2"/>
    <property type="match status" value="1"/>
</dbReference>
<reference evidence="9" key="3">
    <citation type="submission" date="2018-08" db="EMBL/GenBank/DDBJ databases">
        <title>Leveraging single-cell genomics to expand the Fungal Tree of Life.</title>
        <authorList>
            <consortium name="DOE Joint Genome Institute"/>
            <person name="Ahrendt S.R."/>
            <person name="Quandt C.A."/>
            <person name="Ciobanu D."/>
            <person name="Clum A."/>
            <person name="Salamov A."/>
            <person name="Andreopoulos B."/>
            <person name="Cheng J.-F."/>
            <person name="Woyke T."/>
            <person name="Pelin A."/>
            <person name="Henrissat B."/>
            <person name="Reynolds N."/>
            <person name="Benny G.L."/>
            <person name="Smith M.E."/>
            <person name="James T.Y."/>
            <person name="Grigoriev I.V."/>
        </authorList>
    </citation>
    <scope>NUCLEOTIDE SEQUENCE</scope>
    <source>
        <strain evidence="9">CSF55</strain>
    </source>
</reference>
<evidence type="ECO:0000259" key="7">
    <source>
        <dbReference type="PROSITE" id="PS50157"/>
    </source>
</evidence>
<keyword evidence="1" id="KW-0479">Metal-binding</keyword>
<evidence type="ECO:0000256" key="3">
    <source>
        <dbReference type="ARBA" id="ARBA00022771"/>
    </source>
</evidence>
<feature type="compositionally biased region" description="Polar residues" evidence="6">
    <location>
        <begin position="81"/>
        <end position="90"/>
    </location>
</feature>
<reference evidence="8 10" key="1">
    <citation type="journal article" date="2013" name="Curr. Biol.">
        <title>Shared signatures of parasitism and phylogenomics unite Cryptomycota and microsporidia.</title>
        <authorList>
            <person name="James T.Y."/>
            <person name="Pelin A."/>
            <person name="Bonen L."/>
            <person name="Ahrendt S."/>
            <person name="Sain D."/>
            <person name="Corradi N."/>
            <person name="Stajich J.E."/>
        </authorList>
    </citation>
    <scope>NUCLEOTIDE SEQUENCE [LARGE SCALE GENOMIC DNA]</scope>
    <source>
        <strain evidence="8 10">CSF55</strain>
        <strain evidence="8 10">CSF55</strain>
    </source>
</reference>
<dbReference type="PANTHER" id="PTHR23057">
    <property type="entry name" value="JUXTAPOSED WITH ANOTHER ZINC FINGER PROTEIN 1"/>
    <property type="match status" value="1"/>
</dbReference>
<evidence type="ECO:0000313" key="9">
    <source>
        <dbReference type="EMBL" id="RKP20955.1"/>
    </source>
</evidence>
<dbReference type="OrthoDB" id="3269380at2759"/>
<evidence type="ECO:0000313" key="11">
    <source>
        <dbReference type="Proteomes" id="UP000281549"/>
    </source>
</evidence>
<feature type="domain" description="C2H2-type" evidence="7">
    <location>
        <begin position="192"/>
        <end position="222"/>
    </location>
</feature>
<dbReference type="Proteomes" id="UP000281549">
    <property type="component" value="Unassembled WGS sequence"/>
</dbReference>
<evidence type="ECO:0000256" key="5">
    <source>
        <dbReference type="PROSITE-ProRule" id="PRU00042"/>
    </source>
</evidence>
<dbReference type="SUPFAM" id="SSF57667">
    <property type="entry name" value="beta-beta-alpha zinc fingers"/>
    <property type="match status" value="1"/>
</dbReference>
<dbReference type="GO" id="GO:0008270">
    <property type="term" value="F:zinc ion binding"/>
    <property type="evidence" value="ECO:0007669"/>
    <property type="project" value="UniProtKB-KW"/>
</dbReference>
<dbReference type="PANTHER" id="PTHR23057:SF0">
    <property type="entry name" value="JUXTAPOSED WITH ANOTHER ZINC FINGER PROTEIN 1"/>
    <property type="match status" value="1"/>
</dbReference>
<name>A0A075AQU5_ROZAC</name>